<evidence type="ECO:0000259" key="3">
    <source>
        <dbReference type="PROSITE" id="PS50164"/>
    </source>
</evidence>
<dbReference type="KEGG" id="sgi:SGRAN_3149"/>
<dbReference type="PROSITE" id="PS50164">
    <property type="entry name" value="GIY_YIG"/>
    <property type="match status" value="1"/>
</dbReference>
<name>A0AA86GMD6_9SPHN</name>
<evidence type="ECO:0000313" key="4">
    <source>
        <dbReference type="EMBL" id="AMG75493.1"/>
    </source>
</evidence>
<evidence type="ECO:0000256" key="1">
    <source>
        <dbReference type="ARBA" id="ARBA00007435"/>
    </source>
</evidence>
<dbReference type="InterPro" id="IPR000305">
    <property type="entry name" value="GIY-YIG_endonuc"/>
</dbReference>
<proteinExistence type="inferred from homology"/>
<dbReference type="Proteomes" id="UP000058599">
    <property type="component" value="Chromosome"/>
</dbReference>
<dbReference type="Pfam" id="PF01541">
    <property type="entry name" value="GIY-YIG"/>
    <property type="match status" value="1"/>
</dbReference>
<comment type="similarity">
    <text evidence="1">Belongs to the UPF0213 family.</text>
</comment>
<feature type="domain" description="GIY-YIG" evidence="3">
    <location>
        <begin position="1"/>
        <end position="76"/>
    </location>
</feature>
<dbReference type="Gene3D" id="3.40.1440.10">
    <property type="entry name" value="GIY-YIG endonuclease"/>
    <property type="match status" value="1"/>
</dbReference>
<organism evidence="4 5">
    <name type="scientific">Sphingopyxis granuli</name>
    <dbReference type="NCBI Taxonomy" id="267128"/>
    <lineage>
        <taxon>Bacteria</taxon>
        <taxon>Pseudomonadati</taxon>
        <taxon>Pseudomonadota</taxon>
        <taxon>Alphaproteobacteria</taxon>
        <taxon>Sphingomonadales</taxon>
        <taxon>Sphingomonadaceae</taxon>
        <taxon>Sphingopyxis</taxon>
    </lineage>
</organism>
<dbReference type="GO" id="GO:0160206">
    <property type="term" value="F:tRNA (cytidine(32)/uridine(32)-2'-O)-methyltransferase activity"/>
    <property type="evidence" value="ECO:0007669"/>
    <property type="project" value="UniProtKB-EC"/>
</dbReference>
<dbReference type="RefSeq" id="WP_067185259.1">
    <property type="nucleotide sequence ID" value="NZ_CP012199.1"/>
</dbReference>
<protein>
    <submittedName>
        <fullName evidence="4">tRNA (Cytidine(32)/uridine(32)-2'-O)-methyltransferase</fullName>
        <ecNumber evidence="4">2.1.1.200</ecNumber>
    </submittedName>
</protein>
<dbReference type="EMBL" id="CP012199">
    <property type="protein sequence ID" value="AMG75493.1"/>
    <property type="molecule type" value="Genomic_DNA"/>
</dbReference>
<accession>A0AA86GMD6</accession>
<reference evidence="4 5" key="1">
    <citation type="journal article" date="2016" name="BMC Genomics">
        <title>Genomic analysis of the nitrate-respiring Sphingopyxis granuli (formerly Sphingomonas macrogoltabida) strain TFA.</title>
        <authorList>
            <person name="Garcia-Romero I."/>
            <person name="Perez-Pulido A.J."/>
            <person name="Gonzalez-Flores Y.E."/>
            <person name="Reyes-Ramirez F."/>
            <person name="Santero E."/>
            <person name="Floriano B."/>
        </authorList>
    </citation>
    <scope>NUCLEOTIDE SEQUENCE [LARGE SCALE GENOMIC DNA]</scope>
    <source>
        <strain evidence="4 5">TFA</strain>
    </source>
</reference>
<dbReference type="InterPro" id="IPR050190">
    <property type="entry name" value="UPF0213_domain"/>
</dbReference>
<feature type="region of interest" description="Disordered" evidence="2">
    <location>
        <begin position="89"/>
        <end position="119"/>
    </location>
</feature>
<keyword evidence="4" id="KW-0489">Methyltransferase</keyword>
<dbReference type="GO" id="GO:0032259">
    <property type="term" value="P:methylation"/>
    <property type="evidence" value="ECO:0007669"/>
    <property type="project" value="UniProtKB-KW"/>
</dbReference>
<dbReference type="InterPro" id="IPR035901">
    <property type="entry name" value="GIY-YIG_endonuc_sf"/>
</dbReference>
<sequence length="119" mass="13658">MAFWSYILLCADGRYYTGHTDELERQIAQHQSGEIEGFTSSRLPVRLMWSQDFPTRTEALETELRIKKWSRAKKEALIRGDWAAISHFAKPPKERSTAPSSVRVERSRDTNGNESEGLS</sequence>
<keyword evidence="5" id="KW-1185">Reference proteome</keyword>
<keyword evidence="4" id="KW-0808">Transferase</keyword>
<evidence type="ECO:0000256" key="2">
    <source>
        <dbReference type="SAM" id="MobiDB-lite"/>
    </source>
</evidence>
<gene>
    <name evidence="4" type="primary">trmJ2</name>
    <name evidence="4" type="ORF">SGRAN_3149</name>
</gene>
<dbReference type="PANTHER" id="PTHR34477">
    <property type="entry name" value="UPF0213 PROTEIN YHBQ"/>
    <property type="match status" value="1"/>
</dbReference>
<dbReference type="EC" id="2.1.1.200" evidence="4"/>
<dbReference type="SUPFAM" id="SSF82771">
    <property type="entry name" value="GIY-YIG endonuclease"/>
    <property type="match status" value="1"/>
</dbReference>
<dbReference type="PANTHER" id="PTHR34477:SF1">
    <property type="entry name" value="UPF0213 PROTEIN YHBQ"/>
    <property type="match status" value="1"/>
</dbReference>
<dbReference type="CDD" id="cd10456">
    <property type="entry name" value="GIY-YIG_UPF0213"/>
    <property type="match status" value="1"/>
</dbReference>
<dbReference type="AlphaFoldDB" id="A0AA86GMD6"/>
<evidence type="ECO:0000313" key="5">
    <source>
        <dbReference type="Proteomes" id="UP000058599"/>
    </source>
</evidence>